<dbReference type="EMBL" id="JAVDVX010000001">
    <property type="protein sequence ID" value="MDR7088951.1"/>
    <property type="molecule type" value="Genomic_DNA"/>
</dbReference>
<keyword evidence="2" id="KW-1185">Reference proteome</keyword>
<evidence type="ECO:0000313" key="2">
    <source>
        <dbReference type="Proteomes" id="UP001253595"/>
    </source>
</evidence>
<comment type="caution">
    <text evidence="1">The sequence shown here is derived from an EMBL/GenBank/DDBJ whole genome shotgun (WGS) entry which is preliminary data.</text>
</comment>
<organism evidence="1 2">
    <name type="scientific">Cellvibrio fibrivorans</name>
    <dbReference type="NCBI Taxonomy" id="126350"/>
    <lineage>
        <taxon>Bacteria</taxon>
        <taxon>Pseudomonadati</taxon>
        <taxon>Pseudomonadota</taxon>
        <taxon>Gammaproteobacteria</taxon>
        <taxon>Cellvibrionales</taxon>
        <taxon>Cellvibrionaceae</taxon>
        <taxon>Cellvibrio</taxon>
    </lineage>
</organism>
<proteinExistence type="predicted"/>
<sequence length="67" mass="7658">MVQNLLESDKASGIAGVYMPNMLEKKYPSAGHSLGWQFLFPSNEPSKDPRSNVIRRHIYIQLQSSYM</sequence>
<protein>
    <submittedName>
        <fullName evidence="1">Uncharacterized protein</fullName>
    </submittedName>
</protein>
<accession>A0ABU1UUU8</accession>
<name>A0ABU1UUU8_9GAMM</name>
<gene>
    <name evidence="1" type="ORF">J2X05_000954</name>
</gene>
<dbReference type="Proteomes" id="UP001253595">
    <property type="component" value="Unassembled WGS sequence"/>
</dbReference>
<reference evidence="1 2" key="1">
    <citation type="submission" date="2023-07" db="EMBL/GenBank/DDBJ databases">
        <title>Sorghum-associated microbial communities from plants grown in Nebraska, USA.</title>
        <authorList>
            <person name="Schachtman D."/>
        </authorList>
    </citation>
    <scope>NUCLEOTIDE SEQUENCE [LARGE SCALE GENOMIC DNA]</scope>
    <source>
        <strain evidence="1 2">BE190</strain>
    </source>
</reference>
<evidence type="ECO:0000313" key="1">
    <source>
        <dbReference type="EMBL" id="MDR7088951.1"/>
    </source>
</evidence>